<feature type="non-terminal residue" evidence="1">
    <location>
        <position position="1"/>
    </location>
</feature>
<dbReference type="Pfam" id="PF01237">
    <property type="entry name" value="Oxysterol_BP"/>
    <property type="match status" value="1"/>
</dbReference>
<protein>
    <submittedName>
        <fullName evidence="1">Oxysterol-binding protein 2</fullName>
    </submittedName>
</protein>
<reference evidence="2" key="1">
    <citation type="journal article" date="2014" name="Science">
        <title>Comparative genomics reveals insights into avian genome evolution and adaptation.</title>
        <authorList>
            <consortium name="Avian Genome Consortium"/>
            <person name="Zhang G."/>
            <person name="Li C."/>
            <person name="Li Q."/>
            <person name="Li B."/>
            <person name="Larkin D.M."/>
            <person name="Lee C."/>
            <person name="Storz J.F."/>
            <person name="Antunes A."/>
            <person name="Greenwold M.J."/>
            <person name="Meredith R.W."/>
            <person name="Odeen A."/>
            <person name="Cui J."/>
            <person name="Zhou Q."/>
            <person name="Xu L."/>
            <person name="Pan H."/>
            <person name="Wang Z."/>
            <person name="Jin L."/>
            <person name="Zhang P."/>
            <person name="Hu H."/>
            <person name="Yang W."/>
            <person name="Hu J."/>
            <person name="Xiao J."/>
            <person name="Yang Z."/>
            <person name="Liu Y."/>
            <person name="Xie Q."/>
            <person name="Yu H."/>
            <person name="Lian J."/>
            <person name="Wen P."/>
            <person name="Zhang F."/>
            <person name="Li H."/>
            <person name="Zeng Y."/>
            <person name="Xiong Z."/>
            <person name="Liu S."/>
            <person name="Zhou L."/>
            <person name="Huang Z."/>
            <person name="An N."/>
            <person name="Wang J."/>
            <person name="Zheng Q."/>
            <person name="Xiong Y."/>
            <person name="Wang G."/>
            <person name="Wang B."/>
            <person name="Wang J."/>
            <person name="Fan Y."/>
            <person name="da Fonseca R.R."/>
            <person name="Alfaro-Nunez A."/>
            <person name="Schubert M."/>
            <person name="Orlando L."/>
            <person name="Mourier T."/>
            <person name="Howard J.T."/>
            <person name="Ganapathy G."/>
            <person name="Pfenning A."/>
            <person name="Whitney O."/>
            <person name="Rivas M.V."/>
            <person name="Hara E."/>
            <person name="Smith J."/>
            <person name="Farre M."/>
            <person name="Narayan J."/>
            <person name="Slavov G."/>
            <person name="Romanov M.N."/>
            <person name="Borges R."/>
            <person name="Machado J.P."/>
            <person name="Khan I."/>
            <person name="Springer M.S."/>
            <person name="Gatesy J."/>
            <person name="Hoffmann F.G."/>
            <person name="Opazo J.C."/>
            <person name="Hastad O."/>
            <person name="Sawyer R.H."/>
            <person name="Kim H."/>
            <person name="Kim K.W."/>
            <person name="Kim H.J."/>
            <person name="Cho S."/>
            <person name="Li N."/>
            <person name="Huang Y."/>
            <person name="Bruford M.W."/>
            <person name="Zhan X."/>
            <person name="Dixon A."/>
            <person name="Bertelsen M.F."/>
            <person name="Derryberry E."/>
            <person name="Warren W."/>
            <person name="Wilson R.K."/>
            <person name="Li S."/>
            <person name="Ray D.A."/>
            <person name="Green R.E."/>
            <person name="O'Brien S.J."/>
            <person name="Griffin D."/>
            <person name="Johnson W.E."/>
            <person name="Haussler D."/>
            <person name="Ryder O.A."/>
            <person name="Willerslev E."/>
            <person name="Graves G.R."/>
            <person name="Alstrom P."/>
            <person name="Fjeldsa J."/>
            <person name="Mindell D.P."/>
            <person name="Edwards S.V."/>
            <person name="Braun E.L."/>
            <person name="Rahbek C."/>
            <person name="Burt D.W."/>
            <person name="Houde P."/>
            <person name="Zhang Y."/>
            <person name="Yang H."/>
            <person name="Wang J."/>
            <person name="Jarvis E.D."/>
            <person name="Gilbert M.T."/>
            <person name="Wang J."/>
        </authorList>
    </citation>
    <scope>NUCLEOTIDE SEQUENCE [LARGE SCALE GENOMIC DNA]</scope>
</reference>
<dbReference type="GO" id="GO:0005886">
    <property type="term" value="C:plasma membrane"/>
    <property type="evidence" value="ECO:0007669"/>
    <property type="project" value="TreeGrafter"/>
</dbReference>
<dbReference type="GO" id="GO:0097038">
    <property type="term" value="C:perinuclear endoplasmic reticulum"/>
    <property type="evidence" value="ECO:0007669"/>
    <property type="project" value="TreeGrafter"/>
</dbReference>
<sequence>AENMYFFSDLALTLNEPEERVAPTDSRLRPDQRLMESGRWDEANVEKQRLGGEQRATRRRFGREKQLLPRVSPRTGKDYEGYIPLWFERKVDAVTGELICVYKGGYWEAKDKQDWSTCPDIF</sequence>
<dbReference type="GO" id="GO:0005829">
    <property type="term" value="C:cytosol"/>
    <property type="evidence" value="ECO:0007669"/>
    <property type="project" value="TreeGrafter"/>
</dbReference>
<feature type="non-terminal residue" evidence="1">
    <location>
        <position position="122"/>
    </location>
</feature>
<dbReference type="GO" id="GO:0015485">
    <property type="term" value="F:cholesterol binding"/>
    <property type="evidence" value="ECO:0007669"/>
    <property type="project" value="TreeGrafter"/>
</dbReference>
<evidence type="ECO:0000313" key="1">
    <source>
        <dbReference type="EMBL" id="KGL99912.1"/>
    </source>
</evidence>
<dbReference type="PANTHER" id="PTHR10972:SF194">
    <property type="entry name" value="OXYSTEROL-BINDING PROTEIN 2"/>
    <property type="match status" value="1"/>
</dbReference>
<gene>
    <name evidence="1" type="ORF">N301_13048</name>
</gene>
<organism evidence="1 2">
    <name type="scientific">Charadrius vociferus</name>
    <name type="common">Killdeer</name>
    <name type="synonym">Aegialitis vocifera</name>
    <dbReference type="NCBI Taxonomy" id="50402"/>
    <lineage>
        <taxon>Eukaryota</taxon>
        <taxon>Metazoa</taxon>
        <taxon>Chordata</taxon>
        <taxon>Craniata</taxon>
        <taxon>Vertebrata</taxon>
        <taxon>Euteleostomi</taxon>
        <taxon>Archelosauria</taxon>
        <taxon>Archosauria</taxon>
        <taxon>Dinosauria</taxon>
        <taxon>Saurischia</taxon>
        <taxon>Theropoda</taxon>
        <taxon>Coelurosauria</taxon>
        <taxon>Aves</taxon>
        <taxon>Neognathae</taxon>
        <taxon>Neoaves</taxon>
        <taxon>Charadriiformes</taxon>
        <taxon>Charadriidae</taxon>
        <taxon>Charadrius</taxon>
    </lineage>
</organism>
<dbReference type="STRING" id="50402.A0A0A0B156"/>
<dbReference type="AlphaFoldDB" id="A0A0A0B156"/>
<accession>A0A0A0B156</accession>
<dbReference type="SUPFAM" id="SSF144000">
    <property type="entry name" value="Oxysterol-binding protein-like"/>
    <property type="match status" value="1"/>
</dbReference>
<proteinExistence type="predicted"/>
<evidence type="ECO:0000313" key="2">
    <source>
        <dbReference type="Proteomes" id="UP000053858"/>
    </source>
</evidence>
<name>A0A0A0B156_CHAVO</name>
<dbReference type="EMBL" id="KL884772">
    <property type="protein sequence ID" value="KGL99912.1"/>
    <property type="molecule type" value="Genomic_DNA"/>
</dbReference>
<keyword evidence="2" id="KW-1185">Reference proteome</keyword>
<dbReference type="InterPro" id="IPR000648">
    <property type="entry name" value="Oxysterol-bd"/>
</dbReference>
<dbReference type="InterPro" id="IPR037239">
    <property type="entry name" value="OSBP_sf"/>
</dbReference>
<dbReference type="Proteomes" id="UP000053858">
    <property type="component" value="Unassembled WGS sequence"/>
</dbReference>
<dbReference type="PANTHER" id="PTHR10972">
    <property type="entry name" value="OXYSTEROL-BINDING PROTEIN-RELATED"/>
    <property type="match status" value="1"/>
</dbReference>